<dbReference type="EMBL" id="JABUBU010000035">
    <property type="protein sequence ID" value="MBY6368691.1"/>
    <property type="molecule type" value="Genomic_DNA"/>
</dbReference>
<dbReference type="SUPFAM" id="SSF56601">
    <property type="entry name" value="beta-lactamase/transpeptidase-like"/>
    <property type="match status" value="1"/>
</dbReference>
<proteinExistence type="predicted"/>
<dbReference type="InterPro" id="IPR012338">
    <property type="entry name" value="Beta-lactam/transpept-like"/>
</dbReference>
<dbReference type="Gene3D" id="3.10.450.280">
    <property type="match status" value="1"/>
</dbReference>
<dbReference type="RefSeq" id="WP_222686169.1">
    <property type="nucleotide sequence ID" value="NZ_JABUBT010000054.1"/>
</dbReference>
<evidence type="ECO:0000313" key="3">
    <source>
        <dbReference type="Proteomes" id="UP000825228"/>
    </source>
</evidence>
<keyword evidence="3" id="KW-1185">Reference proteome</keyword>
<dbReference type="Gene3D" id="1.10.8.620">
    <property type="entry name" value="ORF12 helical bundle domain-like"/>
    <property type="match status" value="1"/>
</dbReference>
<dbReference type="PANTHER" id="PTHR35333:SF5">
    <property type="entry name" value="CONSERVED LIPOPROTEIN LPQF-RELATED"/>
    <property type="match status" value="1"/>
</dbReference>
<dbReference type="Proteomes" id="UP000825228">
    <property type="component" value="Unassembled WGS sequence"/>
</dbReference>
<comment type="caution">
    <text evidence="2">The sequence shown here is derived from an EMBL/GenBank/DDBJ whole genome shotgun (WGS) entry which is preliminary data.</text>
</comment>
<dbReference type="PANTHER" id="PTHR35333">
    <property type="entry name" value="BETA-LACTAMASE"/>
    <property type="match status" value="1"/>
</dbReference>
<protein>
    <submittedName>
        <fullName evidence="2">Serine hydrolase</fullName>
    </submittedName>
</protein>
<name>A0ABS7PBX9_9NOCA</name>
<dbReference type="InterPro" id="IPR000871">
    <property type="entry name" value="Beta-lactam_class-A"/>
</dbReference>
<feature type="domain" description="Beta-lactamase class A catalytic" evidence="1">
    <location>
        <begin position="198"/>
        <end position="299"/>
    </location>
</feature>
<dbReference type="Pfam" id="PF13354">
    <property type="entry name" value="Beta-lactamase2"/>
    <property type="match status" value="1"/>
</dbReference>
<dbReference type="GO" id="GO:0016787">
    <property type="term" value="F:hydrolase activity"/>
    <property type="evidence" value="ECO:0007669"/>
    <property type="project" value="UniProtKB-KW"/>
</dbReference>
<evidence type="ECO:0000259" key="1">
    <source>
        <dbReference type="Pfam" id="PF13354"/>
    </source>
</evidence>
<dbReference type="PROSITE" id="PS51257">
    <property type="entry name" value="PROKAR_LIPOPROTEIN"/>
    <property type="match status" value="1"/>
</dbReference>
<reference evidence="2 3" key="1">
    <citation type="submission" date="2020-06" db="EMBL/GenBank/DDBJ databases">
        <title>Taxonomy, biology and ecology of Rhodococcus bacteria occurring in California pistachio and other woody hosts as revealed by genome sequence analyses.</title>
        <authorList>
            <person name="Gai Y."/>
            <person name="Riely B."/>
        </authorList>
    </citation>
    <scope>NUCLEOTIDE SEQUENCE [LARGE SCALE GENOMIC DNA]</scope>
    <source>
        <strain evidence="2 3">BP-281</strain>
    </source>
</reference>
<keyword evidence="2" id="KW-0378">Hydrolase</keyword>
<dbReference type="InterPro" id="IPR045155">
    <property type="entry name" value="Beta-lactam_cat"/>
</dbReference>
<gene>
    <name evidence="2" type="ORF">HQ603_18240</name>
</gene>
<dbReference type="Gene3D" id="3.40.710.10">
    <property type="entry name" value="DD-peptidase/beta-lactamase superfamily"/>
    <property type="match status" value="1"/>
</dbReference>
<organism evidence="2 3">
    <name type="scientific">Rhodococcoides corynebacterioides</name>
    <dbReference type="NCBI Taxonomy" id="53972"/>
    <lineage>
        <taxon>Bacteria</taxon>
        <taxon>Bacillati</taxon>
        <taxon>Actinomycetota</taxon>
        <taxon>Actinomycetes</taxon>
        <taxon>Mycobacteriales</taxon>
        <taxon>Nocardiaceae</taxon>
        <taxon>Rhodococcoides</taxon>
    </lineage>
</organism>
<accession>A0ABS7PBX9</accession>
<evidence type="ECO:0000313" key="2">
    <source>
        <dbReference type="EMBL" id="MBY6368691.1"/>
    </source>
</evidence>
<sequence>MRLAPTRSGTRRAIVAAAAVVTTVGLTACGSVDPLLESGAARGGADTAAPTAPSAAPAAAVTPVADTLLGWITTTDPLAIDPAAVDALATPELTADLAPIGGLLGPIAQIQQSAPITVDARTDDGAESTVSLRTGRGTPVTLRLRASDDGRLSGISAQPDSPDVATFADVDAALLAVGARTSYTVSRVDAGRCDTVHDLNSGETLPLASVAKLYVLGAVARAVDAGTVTWDEPLTVTDARKSAPSGQLQLAPEGTVVTVREAADAMIAVSDNTATDLLIDRVGRAAVEAEVAATGSSDAAALTPFLTTREFFLLGWGRPDGRAQWRDADTTERRQILAGLADRTIDSNPVDPATADLDYLGIATRPATADDVGWYATGNDVCAALASLAVGPQNDVVRQILAQNPGGEFDPSRWAYVGYKNGNAPGEVAGAWLLTDTAGQDWVISTQLASDTPIGPLDNALAFEVVTRSSAFL</sequence>